<protein>
    <submittedName>
        <fullName evidence="1">Uncharacterized protein</fullName>
    </submittedName>
</protein>
<dbReference type="AlphaFoldDB" id="A0AAW0GRN7"/>
<evidence type="ECO:0000313" key="1">
    <source>
        <dbReference type="EMBL" id="KAK7696053.1"/>
    </source>
</evidence>
<dbReference type="EMBL" id="JASBNA010000001">
    <property type="protein sequence ID" value="KAK7696053.1"/>
    <property type="molecule type" value="Genomic_DNA"/>
</dbReference>
<proteinExistence type="predicted"/>
<accession>A0AAW0GRN7</accession>
<evidence type="ECO:0000313" key="2">
    <source>
        <dbReference type="Proteomes" id="UP001385951"/>
    </source>
</evidence>
<dbReference type="Proteomes" id="UP001385951">
    <property type="component" value="Unassembled WGS sequence"/>
</dbReference>
<keyword evidence="2" id="KW-1185">Reference proteome</keyword>
<name>A0AAW0GRN7_9APHY</name>
<organism evidence="1 2">
    <name type="scientific">Cerrena zonata</name>
    <dbReference type="NCBI Taxonomy" id="2478898"/>
    <lineage>
        <taxon>Eukaryota</taxon>
        <taxon>Fungi</taxon>
        <taxon>Dikarya</taxon>
        <taxon>Basidiomycota</taxon>
        <taxon>Agaricomycotina</taxon>
        <taxon>Agaricomycetes</taxon>
        <taxon>Polyporales</taxon>
        <taxon>Cerrenaceae</taxon>
        <taxon>Cerrena</taxon>
    </lineage>
</organism>
<sequence length="92" mass="10445">MTNFQSTNPLSREARFSFVLFGFETLRSSHLDSSWHSIVRKIWQIDPAIAVFLAERFHVVAVYAEVCKVVCSNNREVVAIPDALRFLIGDSS</sequence>
<gene>
    <name evidence="1" type="ORF">QCA50_000694</name>
</gene>
<reference evidence="1 2" key="1">
    <citation type="submission" date="2022-09" db="EMBL/GenBank/DDBJ databases">
        <authorList>
            <person name="Palmer J.M."/>
        </authorList>
    </citation>
    <scope>NUCLEOTIDE SEQUENCE [LARGE SCALE GENOMIC DNA]</scope>
    <source>
        <strain evidence="1 2">DSM 7382</strain>
    </source>
</reference>
<comment type="caution">
    <text evidence="1">The sequence shown here is derived from an EMBL/GenBank/DDBJ whole genome shotgun (WGS) entry which is preliminary data.</text>
</comment>